<comment type="similarity">
    <text evidence="3">Belongs to the thioredoxin family.</text>
</comment>
<dbReference type="SUPFAM" id="SSF52833">
    <property type="entry name" value="Thioredoxin-like"/>
    <property type="match status" value="1"/>
</dbReference>
<feature type="domain" description="Thioredoxin" evidence="4">
    <location>
        <begin position="1"/>
        <end position="105"/>
    </location>
</feature>
<protein>
    <recommendedName>
        <fullName evidence="2 3">Thioredoxin</fullName>
    </recommendedName>
</protein>
<dbReference type="InterPro" id="IPR013766">
    <property type="entry name" value="Thioredoxin_domain"/>
</dbReference>
<evidence type="ECO:0000256" key="1">
    <source>
        <dbReference type="ARBA" id="ARBA00023157"/>
    </source>
</evidence>
<dbReference type="PANTHER" id="PTHR46115">
    <property type="entry name" value="THIOREDOXIN-LIKE PROTEIN 1"/>
    <property type="match status" value="1"/>
</dbReference>
<keyword evidence="6" id="KW-1185">Reference proteome</keyword>
<dbReference type="RefSeq" id="WP_262096111.1">
    <property type="nucleotide sequence ID" value="NZ_JAOEGN010000006.1"/>
</dbReference>
<dbReference type="InterPro" id="IPR005746">
    <property type="entry name" value="Thioredoxin"/>
</dbReference>
<comment type="caution">
    <text evidence="5">The sequence shown here is derived from an EMBL/GenBank/DDBJ whole genome shotgun (WGS) entry which is preliminary data.</text>
</comment>
<dbReference type="InterPro" id="IPR017937">
    <property type="entry name" value="Thioredoxin_CS"/>
</dbReference>
<dbReference type="EMBL" id="JAOEGN010000006">
    <property type="protein sequence ID" value="MCU0104857.1"/>
    <property type="molecule type" value="Genomic_DNA"/>
</dbReference>
<dbReference type="NCBIfam" id="TIGR01068">
    <property type="entry name" value="thioredoxin"/>
    <property type="match status" value="1"/>
</dbReference>
<dbReference type="Gene3D" id="3.40.30.10">
    <property type="entry name" value="Glutaredoxin"/>
    <property type="match status" value="1"/>
</dbReference>
<dbReference type="PROSITE" id="PS51352">
    <property type="entry name" value="THIOREDOXIN_2"/>
    <property type="match status" value="1"/>
</dbReference>
<keyword evidence="1" id="KW-1015">Disulfide bond</keyword>
<reference evidence="6" key="1">
    <citation type="submission" date="2023-07" db="EMBL/GenBank/DDBJ databases">
        <title>Novel Mycoplasma species identified in domestic and wild animals.</title>
        <authorList>
            <person name="Volokhov D.V."/>
            <person name="Furtak V.A."/>
            <person name="Zagorodnyaya T.A."/>
        </authorList>
    </citation>
    <scope>NUCLEOTIDE SEQUENCE [LARGE SCALE GENOMIC DNA]</scope>
    <source>
        <strain evidence="6">92-19</strain>
    </source>
</reference>
<dbReference type="Pfam" id="PF00085">
    <property type="entry name" value="Thioredoxin"/>
    <property type="match status" value="1"/>
</dbReference>
<dbReference type="PROSITE" id="PS00194">
    <property type="entry name" value="THIOREDOXIN_1"/>
    <property type="match status" value="1"/>
</dbReference>
<proteinExistence type="inferred from homology"/>
<accession>A0ABT2PYP7</accession>
<evidence type="ECO:0000256" key="3">
    <source>
        <dbReference type="PIRNR" id="PIRNR000077"/>
    </source>
</evidence>
<evidence type="ECO:0000313" key="5">
    <source>
        <dbReference type="EMBL" id="MCU0104857.1"/>
    </source>
</evidence>
<evidence type="ECO:0000313" key="6">
    <source>
        <dbReference type="Proteomes" id="UP001209076"/>
    </source>
</evidence>
<sequence length="105" mass="11900">MLITYDGSDFEKVVGRQGLVLVDFFATWCGPCKMLMPQLESLSEEQPQIPFVKVDIDQYRPLAKETYGITSVPTLILFKDGVEVSRQSGFAPKDAVWKWIQANNK</sequence>
<dbReference type="Proteomes" id="UP001209076">
    <property type="component" value="Unassembled WGS sequence"/>
</dbReference>
<name>A0ABT2PYP7_9MOLU</name>
<dbReference type="PRINTS" id="PR00421">
    <property type="entry name" value="THIOREDOXIN"/>
</dbReference>
<gene>
    <name evidence="5" type="primary">trxA</name>
    <name evidence="5" type="ORF">N7603_04220</name>
</gene>
<evidence type="ECO:0000256" key="2">
    <source>
        <dbReference type="NCBIfam" id="TIGR01068"/>
    </source>
</evidence>
<evidence type="ECO:0000259" key="4">
    <source>
        <dbReference type="PROSITE" id="PS51352"/>
    </source>
</evidence>
<dbReference type="InterPro" id="IPR036249">
    <property type="entry name" value="Thioredoxin-like_sf"/>
</dbReference>
<organism evidence="5 6">
    <name type="scientific">Paracholeplasma vituli</name>
    <dbReference type="NCBI Taxonomy" id="69473"/>
    <lineage>
        <taxon>Bacteria</taxon>
        <taxon>Bacillati</taxon>
        <taxon>Mycoplasmatota</taxon>
        <taxon>Mollicutes</taxon>
        <taxon>Acholeplasmatales</taxon>
        <taxon>Acholeplasmataceae</taxon>
        <taxon>Paracholeplasma</taxon>
    </lineage>
</organism>
<dbReference type="PIRSF" id="PIRSF000077">
    <property type="entry name" value="Thioredoxin"/>
    <property type="match status" value="1"/>
</dbReference>
<dbReference type="CDD" id="cd02947">
    <property type="entry name" value="TRX_family"/>
    <property type="match status" value="1"/>
</dbReference>